<feature type="region of interest" description="Disordered" evidence="1">
    <location>
        <begin position="1"/>
        <end position="41"/>
    </location>
</feature>
<dbReference type="Proteomes" id="UP000324222">
    <property type="component" value="Unassembled WGS sequence"/>
</dbReference>
<accession>A0A5B7KE11</accession>
<evidence type="ECO:0000313" key="2">
    <source>
        <dbReference type="EMBL" id="MPD03269.1"/>
    </source>
</evidence>
<name>A0A5B7KE11_PORTR</name>
<gene>
    <name evidence="2" type="ORF">E2C01_098897</name>
</gene>
<dbReference type="AlphaFoldDB" id="A0A5B7KE11"/>
<proteinExistence type="predicted"/>
<protein>
    <submittedName>
        <fullName evidence="2">Uncharacterized protein</fullName>
    </submittedName>
</protein>
<feature type="compositionally biased region" description="Basic and acidic residues" evidence="1">
    <location>
        <begin position="9"/>
        <end position="23"/>
    </location>
</feature>
<evidence type="ECO:0000256" key="1">
    <source>
        <dbReference type="SAM" id="MobiDB-lite"/>
    </source>
</evidence>
<keyword evidence="3" id="KW-1185">Reference proteome</keyword>
<comment type="caution">
    <text evidence="2">The sequence shown here is derived from an EMBL/GenBank/DDBJ whole genome shotgun (WGS) entry which is preliminary data.</text>
</comment>
<sequence>MTVVAAHTPESRRGNKHQAERRAAAAATQYHHQLPHSGQATVRHAEALCPSLGDTQPALRVLSEPTKRYNGCHQHNRSLHSEEINFFSQRQYSSLVRDSCTDGKRIALIGESLSSQPATCTGELHGGRLLAHTRR</sequence>
<evidence type="ECO:0000313" key="3">
    <source>
        <dbReference type="Proteomes" id="UP000324222"/>
    </source>
</evidence>
<organism evidence="2 3">
    <name type="scientific">Portunus trituberculatus</name>
    <name type="common">Swimming crab</name>
    <name type="synonym">Neptunus trituberculatus</name>
    <dbReference type="NCBI Taxonomy" id="210409"/>
    <lineage>
        <taxon>Eukaryota</taxon>
        <taxon>Metazoa</taxon>
        <taxon>Ecdysozoa</taxon>
        <taxon>Arthropoda</taxon>
        <taxon>Crustacea</taxon>
        <taxon>Multicrustacea</taxon>
        <taxon>Malacostraca</taxon>
        <taxon>Eumalacostraca</taxon>
        <taxon>Eucarida</taxon>
        <taxon>Decapoda</taxon>
        <taxon>Pleocyemata</taxon>
        <taxon>Brachyura</taxon>
        <taxon>Eubrachyura</taxon>
        <taxon>Portunoidea</taxon>
        <taxon>Portunidae</taxon>
        <taxon>Portuninae</taxon>
        <taxon>Portunus</taxon>
    </lineage>
</organism>
<reference evidence="2 3" key="1">
    <citation type="submission" date="2019-05" db="EMBL/GenBank/DDBJ databases">
        <title>Another draft genome of Portunus trituberculatus and its Hox gene families provides insights of decapod evolution.</title>
        <authorList>
            <person name="Jeong J.-H."/>
            <person name="Song I."/>
            <person name="Kim S."/>
            <person name="Choi T."/>
            <person name="Kim D."/>
            <person name="Ryu S."/>
            <person name="Kim W."/>
        </authorList>
    </citation>
    <scope>NUCLEOTIDE SEQUENCE [LARGE SCALE GENOMIC DNA]</scope>
    <source>
        <tissue evidence="2">Muscle</tissue>
    </source>
</reference>
<dbReference type="EMBL" id="VSRR010135443">
    <property type="protein sequence ID" value="MPD03269.1"/>
    <property type="molecule type" value="Genomic_DNA"/>
</dbReference>